<accession>A0A2G3DZF7</accession>
<evidence type="ECO:0000259" key="1">
    <source>
        <dbReference type="Pfam" id="PF12172"/>
    </source>
</evidence>
<evidence type="ECO:0000313" key="3">
    <source>
        <dbReference type="Proteomes" id="UP000224563"/>
    </source>
</evidence>
<evidence type="ECO:0000313" key="2">
    <source>
        <dbReference type="EMBL" id="PHU36263.1"/>
    </source>
</evidence>
<reference evidence="2 3" key="1">
    <citation type="submission" date="2017-10" db="EMBL/GenBank/DDBJ databases">
        <title>Resolving the taxonomy of Roseburia spp., Eubacterium rectale and Agathobacter spp. through phylogenomic analysis.</title>
        <authorList>
            <person name="Sheridan P.O."/>
            <person name="Walker A.W."/>
            <person name="Duncan S.H."/>
            <person name="Scott K.P."/>
            <person name="Toole P.W.O."/>
            <person name="Luis P."/>
            <person name="Flint H.J."/>
        </authorList>
    </citation>
    <scope>NUCLEOTIDE SEQUENCE [LARGE SCALE GENOMIC DNA]</scope>
    <source>
        <strain evidence="2 3">JK623</strain>
    </source>
</reference>
<dbReference type="AlphaFoldDB" id="A0A2G3DZF7"/>
<dbReference type="PANTHER" id="PTHR34075:SF5">
    <property type="entry name" value="BLR3430 PROTEIN"/>
    <property type="match status" value="1"/>
</dbReference>
<dbReference type="EMBL" id="PDYG01000135">
    <property type="protein sequence ID" value="PHU36263.1"/>
    <property type="molecule type" value="Genomic_DNA"/>
</dbReference>
<reference evidence="2 3" key="2">
    <citation type="submission" date="2017-10" db="EMBL/GenBank/DDBJ databases">
        <authorList>
            <person name="Banno H."/>
            <person name="Chua N.-H."/>
        </authorList>
    </citation>
    <scope>NUCLEOTIDE SEQUENCE [LARGE SCALE GENOMIC DNA]</scope>
    <source>
        <strain evidence="2 3">JK623</strain>
    </source>
</reference>
<organism evidence="2 3">
    <name type="scientific">Agathobacter ruminis</name>
    <dbReference type="NCBI Taxonomy" id="1712665"/>
    <lineage>
        <taxon>Bacteria</taxon>
        <taxon>Bacillati</taxon>
        <taxon>Bacillota</taxon>
        <taxon>Clostridia</taxon>
        <taxon>Lachnospirales</taxon>
        <taxon>Lachnospiraceae</taxon>
        <taxon>Agathobacter</taxon>
    </lineage>
</organism>
<dbReference type="SUPFAM" id="SSF50249">
    <property type="entry name" value="Nucleic acid-binding proteins"/>
    <property type="match status" value="1"/>
</dbReference>
<comment type="caution">
    <text evidence="2">The sequence shown here is derived from an EMBL/GenBank/DDBJ whole genome shotgun (WGS) entry which is preliminary data.</text>
</comment>
<name>A0A2G3DZF7_9FIRM</name>
<dbReference type="InterPro" id="IPR052513">
    <property type="entry name" value="Thioester_dehydratase-like"/>
</dbReference>
<keyword evidence="3" id="KW-1185">Reference proteome</keyword>
<protein>
    <recommendedName>
        <fullName evidence="1">ChsH2 rubredoxin-like zinc ribbon domain-containing protein</fullName>
    </recommendedName>
</protein>
<dbReference type="PANTHER" id="PTHR34075">
    <property type="entry name" value="BLR3430 PROTEIN"/>
    <property type="match status" value="1"/>
</dbReference>
<proteinExistence type="predicted"/>
<sequence>MTTEEFWNPEHIVEKFWNGLKEGKILARKCPECGAIEFPPHLACNSCGYIETEWTQMSGKAMLKSFVFTGVLNARLELEDRGLKYVCGEVEFEEGVSINAVILGINKKKGREIQDKLPLPVHPVFYDMGRYTTLFFELDEN</sequence>
<feature type="domain" description="ChsH2 rubredoxin-like zinc ribbon" evidence="1">
    <location>
        <begin position="17"/>
        <end position="48"/>
    </location>
</feature>
<dbReference type="Proteomes" id="UP000224563">
    <property type="component" value="Unassembled WGS sequence"/>
</dbReference>
<dbReference type="InterPro" id="IPR022002">
    <property type="entry name" value="ChsH2_Znr"/>
</dbReference>
<dbReference type="Pfam" id="PF12172">
    <property type="entry name" value="zf-ChsH2"/>
    <property type="match status" value="1"/>
</dbReference>
<dbReference type="InterPro" id="IPR012340">
    <property type="entry name" value="NA-bd_OB-fold"/>
</dbReference>
<gene>
    <name evidence="2" type="ORF">CSX02_13230</name>
</gene>
<dbReference type="Gene3D" id="6.10.30.10">
    <property type="match status" value="1"/>
</dbReference>